<feature type="domain" description="PH" evidence="2">
    <location>
        <begin position="254"/>
        <end position="547"/>
    </location>
</feature>
<dbReference type="Proteomes" id="UP000039865">
    <property type="component" value="Unassembled WGS sequence"/>
</dbReference>
<protein>
    <recommendedName>
        <fullName evidence="2">PH domain-containing protein</fullName>
    </recommendedName>
</protein>
<gene>
    <name evidence="3" type="primary">Contig11389.g12173</name>
    <name evidence="3" type="ORF">STYLEM_9361</name>
</gene>
<proteinExistence type="predicted"/>
<dbReference type="InterPro" id="IPR001849">
    <property type="entry name" value="PH_domain"/>
</dbReference>
<feature type="region of interest" description="Disordered" evidence="1">
    <location>
        <begin position="413"/>
        <end position="433"/>
    </location>
</feature>
<accession>A0A078AHR3</accession>
<dbReference type="AlphaFoldDB" id="A0A078AHR3"/>
<organism evidence="3 4">
    <name type="scientific">Stylonychia lemnae</name>
    <name type="common">Ciliate</name>
    <dbReference type="NCBI Taxonomy" id="5949"/>
    <lineage>
        <taxon>Eukaryota</taxon>
        <taxon>Sar</taxon>
        <taxon>Alveolata</taxon>
        <taxon>Ciliophora</taxon>
        <taxon>Intramacronucleata</taxon>
        <taxon>Spirotrichea</taxon>
        <taxon>Stichotrichia</taxon>
        <taxon>Sporadotrichida</taxon>
        <taxon>Oxytrichidae</taxon>
        <taxon>Stylonychinae</taxon>
        <taxon>Stylonychia</taxon>
    </lineage>
</organism>
<feature type="compositionally biased region" description="Basic and acidic residues" evidence="1">
    <location>
        <begin position="76"/>
        <end position="91"/>
    </location>
</feature>
<name>A0A078AHR3_STYLE</name>
<evidence type="ECO:0000313" key="4">
    <source>
        <dbReference type="Proteomes" id="UP000039865"/>
    </source>
</evidence>
<evidence type="ECO:0000313" key="3">
    <source>
        <dbReference type="EMBL" id="CDW80363.1"/>
    </source>
</evidence>
<dbReference type="EMBL" id="CCKQ01008899">
    <property type="protein sequence ID" value="CDW80363.1"/>
    <property type="molecule type" value="Genomic_DNA"/>
</dbReference>
<feature type="compositionally biased region" description="Polar residues" evidence="1">
    <location>
        <begin position="92"/>
        <end position="109"/>
    </location>
</feature>
<sequence length="573" mass="66430">MQHDRKPLIPLYPDDFSNFKVVFKDTSDDKQYLDLQNEHNQSNLNDSKYINIEQQQDNQIREFNVDKSLILSRQKEVAEKRSRQSRLEQSYKRSVQKMNSNSKNKENLSPTSISSIKLCLFKNNKLFSSVEPNDYSVNSMKTQSHVNAQTTASTQSNVSIKIQPKSGSLTDRTLGSSNQQMKNENTSMFNSQNSIQISQIQFNNSKTSRSEVYSKRNISNQNNNSNHHQKVQSILKPSPLDQLQICIKQPMPNSILMEGSILKYKPGMNYQYRIKYLVLQKEMIQIFKSRWQAKLPHQESNINTIVKIPLSIIKSCQKVKVDIAKNTRQSKTNQQWNKCYQFEVFLKDEYQDELVHMELNQMRPQSQLCMNNPQRDSHLNQSSQIISPRNNLDLTRRSVLEGSQLSISTHFNQVGKPSNIEGKPHSRSTSNISFLQNHGGATAGFQHFRQRSSIISSAANLEDLRNSLEQADKSKLEEIVEQNLQEPQFTYSIMVKNPSAWIKGLASQQTWTHREIEWYSGQRRLLFACEEEDECNQWVVTINMALNHFKMEKKDIKTATITAYQNKNVNLFR</sequence>
<dbReference type="PROSITE" id="PS50003">
    <property type="entry name" value="PH_DOMAIN"/>
    <property type="match status" value="1"/>
</dbReference>
<evidence type="ECO:0000256" key="1">
    <source>
        <dbReference type="SAM" id="MobiDB-lite"/>
    </source>
</evidence>
<feature type="region of interest" description="Disordered" evidence="1">
    <location>
        <begin position="76"/>
        <end position="109"/>
    </location>
</feature>
<reference evidence="3 4" key="1">
    <citation type="submission" date="2014-06" db="EMBL/GenBank/DDBJ databases">
        <authorList>
            <person name="Swart Estienne"/>
        </authorList>
    </citation>
    <scope>NUCLEOTIDE SEQUENCE [LARGE SCALE GENOMIC DNA]</scope>
    <source>
        <strain evidence="3 4">130c</strain>
    </source>
</reference>
<evidence type="ECO:0000259" key="2">
    <source>
        <dbReference type="PROSITE" id="PS50003"/>
    </source>
</evidence>
<dbReference type="InParanoid" id="A0A078AHR3"/>
<keyword evidence="4" id="KW-1185">Reference proteome</keyword>